<evidence type="ECO:0000256" key="7">
    <source>
        <dbReference type="ARBA" id="ARBA00023136"/>
    </source>
</evidence>
<gene>
    <name evidence="10" type="ORF">E3U44_15730</name>
</gene>
<keyword evidence="7 9" id="KW-0472">Membrane</keyword>
<name>A0A4P7C2B5_9GAMM</name>
<dbReference type="InterPro" id="IPR021147">
    <property type="entry name" value="DUF697"/>
</dbReference>
<dbReference type="AlphaFoldDB" id="A0A4P7C2B5"/>
<feature type="compositionally biased region" description="Basic and acidic residues" evidence="8">
    <location>
        <begin position="14"/>
        <end position="26"/>
    </location>
</feature>
<keyword evidence="3" id="KW-1003">Cell membrane</keyword>
<feature type="region of interest" description="Disordered" evidence="8">
    <location>
        <begin position="1"/>
        <end position="32"/>
    </location>
</feature>
<dbReference type="OrthoDB" id="958025at2"/>
<feature type="transmembrane region" description="Helical" evidence="9">
    <location>
        <begin position="226"/>
        <end position="245"/>
    </location>
</feature>
<dbReference type="PANTHER" id="PTHR39342:SF1">
    <property type="entry name" value="UPF0283 MEMBRANE PROTEIN YCJF"/>
    <property type="match status" value="1"/>
</dbReference>
<protein>
    <submittedName>
        <fullName evidence="10">TIGR01620 family protein</fullName>
    </submittedName>
</protein>
<comment type="subcellular location">
    <subcellularLocation>
        <location evidence="1">Cell inner membrane</location>
        <topology evidence="1">Multi-pass membrane protein</topology>
    </subcellularLocation>
</comment>
<evidence type="ECO:0000256" key="3">
    <source>
        <dbReference type="ARBA" id="ARBA00022475"/>
    </source>
</evidence>
<dbReference type="KEGG" id="nwr:E3U44_15730"/>
<evidence type="ECO:0000313" key="10">
    <source>
        <dbReference type="EMBL" id="QBQ55800.1"/>
    </source>
</evidence>
<dbReference type="GO" id="GO:0005886">
    <property type="term" value="C:plasma membrane"/>
    <property type="evidence" value="ECO:0007669"/>
    <property type="project" value="UniProtKB-SubCell"/>
</dbReference>
<keyword evidence="4" id="KW-0997">Cell inner membrane</keyword>
<organism evidence="10 11">
    <name type="scientific">Nitrosococcus wardiae</name>
    <dbReference type="NCBI Taxonomy" id="1814290"/>
    <lineage>
        <taxon>Bacteria</taxon>
        <taxon>Pseudomonadati</taxon>
        <taxon>Pseudomonadota</taxon>
        <taxon>Gammaproteobacteria</taxon>
        <taxon>Chromatiales</taxon>
        <taxon>Chromatiaceae</taxon>
        <taxon>Nitrosococcus</taxon>
    </lineage>
</organism>
<evidence type="ECO:0000256" key="8">
    <source>
        <dbReference type="SAM" id="MobiDB-lite"/>
    </source>
</evidence>
<keyword evidence="5 9" id="KW-0812">Transmembrane</keyword>
<dbReference type="Pfam" id="PF05128">
    <property type="entry name" value="DUF697"/>
    <property type="match status" value="1"/>
</dbReference>
<evidence type="ECO:0000256" key="2">
    <source>
        <dbReference type="ARBA" id="ARBA00008255"/>
    </source>
</evidence>
<evidence type="ECO:0000256" key="1">
    <source>
        <dbReference type="ARBA" id="ARBA00004429"/>
    </source>
</evidence>
<sequence length="370" mass="41532">MSHKHWIPPVEIESEPKQVRDKEKRRSPSPRVLAEEGERAFLDYLSKSEFTEREKSLPLERDIEQLKQQTLRQRHRAFRWFLRAAVALLVSVIVLDTVTFLGAMFERSLLLGLFFTILFGMLIVAIVMWVREQVRDIWRMQDISAFQEEAKHLTEKGGHGAATNLVARIETLYSRRSDLDPGIEVFHSMVTDAHSDAEVLELFAKQVLRSLDERAYRVIVKYASQTALITIISPLVLFDAVLSLWRNVRMVREIAILYGGRPGFAGSFVLIRGVLGNLALAGVSEVVADTGAETLGGTFLASLSAQAGQGATMGIYTARVGIITMRLCRPIPFSGEDRPYLARIRKQVIKAVREAMASGSRAERQPRPGS</sequence>
<proteinExistence type="inferred from homology"/>
<accession>A0A4P7C2B5</accession>
<feature type="transmembrane region" description="Helical" evidence="9">
    <location>
        <begin position="80"/>
        <end position="103"/>
    </location>
</feature>
<dbReference type="EMBL" id="CP038033">
    <property type="protein sequence ID" value="QBQ55800.1"/>
    <property type="molecule type" value="Genomic_DNA"/>
</dbReference>
<dbReference type="PANTHER" id="PTHR39342">
    <property type="entry name" value="UPF0283 MEMBRANE PROTEIN YCJF"/>
    <property type="match status" value="1"/>
</dbReference>
<evidence type="ECO:0000256" key="6">
    <source>
        <dbReference type="ARBA" id="ARBA00022989"/>
    </source>
</evidence>
<comment type="similarity">
    <text evidence="2">Belongs to the UPF0283 family.</text>
</comment>
<keyword evidence="6 9" id="KW-1133">Transmembrane helix</keyword>
<dbReference type="InterPro" id="IPR006507">
    <property type="entry name" value="UPF0283"/>
</dbReference>
<reference evidence="10 11" key="1">
    <citation type="submission" date="2019-03" db="EMBL/GenBank/DDBJ databases">
        <title>The genome sequence of Nitrosococcus wardiae strain D1FHST reveals the archetypal metabolic capacity of ammonia-oxidizing Gammaproteobacteria.</title>
        <authorList>
            <person name="Wang L."/>
            <person name="Lim C.K."/>
            <person name="Hanson T.E."/>
            <person name="Dang H."/>
            <person name="Klotz M.G."/>
        </authorList>
    </citation>
    <scope>NUCLEOTIDE SEQUENCE [LARGE SCALE GENOMIC DNA]</scope>
    <source>
        <strain evidence="10 11">D1FHS</strain>
    </source>
</reference>
<keyword evidence="11" id="KW-1185">Reference proteome</keyword>
<evidence type="ECO:0000256" key="5">
    <source>
        <dbReference type="ARBA" id="ARBA00022692"/>
    </source>
</evidence>
<dbReference type="Proteomes" id="UP000294325">
    <property type="component" value="Chromosome"/>
</dbReference>
<evidence type="ECO:0000313" key="11">
    <source>
        <dbReference type="Proteomes" id="UP000294325"/>
    </source>
</evidence>
<evidence type="ECO:0000256" key="9">
    <source>
        <dbReference type="SAM" id="Phobius"/>
    </source>
</evidence>
<feature type="transmembrane region" description="Helical" evidence="9">
    <location>
        <begin position="109"/>
        <end position="130"/>
    </location>
</feature>
<evidence type="ECO:0000256" key="4">
    <source>
        <dbReference type="ARBA" id="ARBA00022519"/>
    </source>
</evidence>
<dbReference type="RefSeq" id="WP_134359055.1">
    <property type="nucleotide sequence ID" value="NZ_CP038033.1"/>
</dbReference>
<dbReference type="NCBIfam" id="TIGR01620">
    <property type="entry name" value="hyp_HI0043"/>
    <property type="match status" value="1"/>
</dbReference>